<dbReference type="eggNOG" id="COG1402">
    <property type="taxonomic scope" value="Bacteria"/>
</dbReference>
<evidence type="ECO:0000256" key="2">
    <source>
        <dbReference type="ARBA" id="ARBA00022723"/>
    </source>
</evidence>
<name>B8HX40_CYAP4</name>
<comment type="similarity">
    <text evidence="5">Belongs to the creatininase superfamily.</text>
</comment>
<dbReference type="GO" id="GO:0009231">
    <property type="term" value="P:riboflavin biosynthetic process"/>
    <property type="evidence" value="ECO:0007669"/>
    <property type="project" value="TreeGrafter"/>
</dbReference>
<dbReference type="GO" id="GO:0046872">
    <property type="term" value="F:metal ion binding"/>
    <property type="evidence" value="ECO:0007669"/>
    <property type="project" value="UniProtKB-KW"/>
</dbReference>
<dbReference type="STRING" id="395961.Cyan7425_0957"/>
<keyword evidence="2" id="KW-0479">Metal-binding</keyword>
<sequence>MEMLYVLSPRTPMLLHLCTWPEVETYLQSSQGIILPIGSTEQHGPTGLIGTDAICAEAIARGVGEQTHALVAPTINVGMALHHTAFPGSISLRPSTLILVIRDYLVSLARAGFRKFFFINGHGGNVATLKAAFSETYATLADLQLAHADQVQCQLCNWYMVRAVGKLAHELYGDREGSHATPSEVALTQFVYPHLIKQAPLSPEVNSDHRIYGAGDFRRRYPDGRMGSDPSLATPEHGQQFYDLAVAELSQTYQTFLQD</sequence>
<dbReference type="Gene3D" id="3.40.50.10310">
    <property type="entry name" value="Creatininase"/>
    <property type="match status" value="1"/>
</dbReference>
<dbReference type="AlphaFoldDB" id="B8HX40"/>
<evidence type="ECO:0000256" key="5">
    <source>
        <dbReference type="ARBA" id="ARBA00024029"/>
    </source>
</evidence>
<organism evidence="6">
    <name type="scientific">Cyanothece sp. (strain PCC 7425 / ATCC 29141)</name>
    <dbReference type="NCBI Taxonomy" id="395961"/>
    <lineage>
        <taxon>Bacteria</taxon>
        <taxon>Bacillati</taxon>
        <taxon>Cyanobacteriota</taxon>
        <taxon>Cyanophyceae</taxon>
        <taxon>Gomontiellales</taxon>
        <taxon>Cyanothecaceae</taxon>
        <taxon>Cyanothece</taxon>
    </lineage>
</organism>
<reference evidence="6" key="1">
    <citation type="submission" date="2009-01" db="EMBL/GenBank/DDBJ databases">
        <title>Complete sequence of chromosome Cyanothece sp. PCC 7425.</title>
        <authorList>
            <consortium name="US DOE Joint Genome Institute"/>
            <person name="Lucas S."/>
            <person name="Copeland A."/>
            <person name="Lapidus A."/>
            <person name="Glavina del Rio T."/>
            <person name="Dalin E."/>
            <person name="Tice H."/>
            <person name="Bruce D."/>
            <person name="Goodwin L."/>
            <person name="Pitluck S."/>
            <person name="Sims D."/>
            <person name="Meineke L."/>
            <person name="Brettin T."/>
            <person name="Detter J.C."/>
            <person name="Han C."/>
            <person name="Larimer F."/>
            <person name="Land M."/>
            <person name="Hauser L."/>
            <person name="Kyrpides N."/>
            <person name="Ovchinnikova G."/>
            <person name="Liberton M."/>
            <person name="Stoeckel J."/>
            <person name="Banerjee A."/>
            <person name="Singh A."/>
            <person name="Page L."/>
            <person name="Sato H."/>
            <person name="Zhao L."/>
            <person name="Sherman L."/>
            <person name="Pakrasi H."/>
            <person name="Richardson P."/>
        </authorList>
    </citation>
    <scope>NUCLEOTIDE SEQUENCE</scope>
    <source>
        <strain evidence="6">PCC 7425</strain>
    </source>
</reference>
<evidence type="ECO:0000256" key="1">
    <source>
        <dbReference type="ARBA" id="ARBA00001947"/>
    </source>
</evidence>
<comment type="cofactor">
    <cofactor evidence="1">
        <name>Zn(2+)</name>
        <dbReference type="ChEBI" id="CHEBI:29105"/>
    </cofactor>
</comment>
<dbReference type="PANTHER" id="PTHR35005">
    <property type="entry name" value="3-DEHYDRO-SCYLLO-INOSOSE HYDROLASE"/>
    <property type="match status" value="1"/>
</dbReference>
<evidence type="ECO:0000256" key="4">
    <source>
        <dbReference type="ARBA" id="ARBA00022833"/>
    </source>
</evidence>
<accession>B8HX40</accession>
<evidence type="ECO:0000256" key="3">
    <source>
        <dbReference type="ARBA" id="ARBA00022801"/>
    </source>
</evidence>
<dbReference type="EMBL" id="CP001344">
    <property type="protein sequence ID" value="ACL43343.1"/>
    <property type="molecule type" value="Genomic_DNA"/>
</dbReference>
<dbReference type="InterPro" id="IPR003785">
    <property type="entry name" value="Creatininase/forma_Hydrolase"/>
</dbReference>
<keyword evidence="4" id="KW-0862">Zinc</keyword>
<dbReference type="PANTHER" id="PTHR35005:SF1">
    <property type="entry name" value="2-AMINO-5-FORMYLAMINO-6-RIBOSYLAMINOPYRIMIDIN-4(3H)-ONE 5'-MONOPHOSPHATE DEFORMYLASE"/>
    <property type="match status" value="1"/>
</dbReference>
<dbReference type="GO" id="GO:0016811">
    <property type="term" value="F:hydrolase activity, acting on carbon-nitrogen (but not peptide) bonds, in linear amides"/>
    <property type="evidence" value="ECO:0007669"/>
    <property type="project" value="TreeGrafter"/>
</dbReference>
<keyword evidence="3" id="KW-0378">Hydrolase</keyword>
<dbReference type="KEGG" id="cyn:Cyan7425_0957"/>
<dbReference type="SUPFAM" id="SSF102215">
    <property type="entry name" value="Creatininase"/>
    <property type="match status" value="1"/>
</dbReference>
<proteinExistence type="inferred from homology"/>
<evidence type="ECO:0000313" key="6">
    <source>
        <dbReference type="EMBL" id="ACL43343.1"/>
    </source>
</evidence>
<gene>
    <name evidence="6" type="ordered locus">Cyan7425_0957</name>
</gene>
<dbReference type="InterPro" id="IPR024087">
    <property type="entry name" value="Creatininase-like_sf"/>
</dbReference>
<dbReference type="HOGENOM" id="CLU_055029_2_0_3"/>
<protein>
    <submittedName>
        <fullName evidence="6">Creatininase</fullName>
    </submittedName>
</protein>
<dbReference type="Pfam" id="PF02633">
    <property type="entry name" value="Creatininase"/>
    <property type="match status" value="1"/>
</dbReference>